<dbReference type="PANTHER" id="PTHR32089">
    <property type="entry name" value="METHYL-ACCEPTING CHEMOTAXIS PROTEIN MCPB"/>
    <property type="match status" value="1"/>
</dbReference>
<sequence>MINSVATIMRRMSYPARFGLIGAVSALALVYLGYSLYRTNQDNVDFSAKERLGVAYLESTLPLLEALVQRRNLAASPDAAAQLTDSASRIETGLAKISTSEQQMGSDLATTSAYGEMKSAWLAARGGDAKPPAERVVLHSAAIDRTLNLMVTACDNSNLTLDPDIDSYYLMDSVCVKLPTLAARLGEQTALLLRSLHDKTVDDAARTRLVELRPLVFDAHAGMRGNLDKSIGYNMAIAAQLQDQPEKLKAAMLAVSEHVDAVLGNQLDADATKVQQRGNSSASQALTLTLAGIKSLDGLLVARLDRIATQRNIYVSASVLALLAIALLFVSLYRSITGQLGGEPFQVEGIVKRIAEGRLDTEIPLQSGDQSSLLASIAQMRNQLRDLVVEMLRLAEQSTQAAQQLAQNVEQVAHASSTQSDAVAAAAAAIEQLSTSIVHGASNADTACQQGLTSNEAATGGRTVIRQSIGNMNTIALDVGLAARTIESLGQQSAAITQVVSVIRDVADQTNLLALNAAIEAARAGEAGRGFAVVADEVRKLAGRSATASSEIANFAGVIRHAAEEAVSRMQVTVQTVEAGRHDADAANGAIERIHHTTAEMVLAIKAIAEDLLEQRSASQQLAQHIESIANMSESNANSAGEGAAAAKQLHKLSSRLAETARHFTV</sequence>
<keyword evidence="5 6" id="KW-0807">Transducer</keyword>
<dbReference type="Proteomes" id="UP001156706">
    <property type="component" value="Unassembled WGS sequence"/>
</dbReference>
<evidence type="ECO:0000259" key="8">
    <source>
        <dbReference type="PROSITE" id="PS50111"/>
    </source>
</evidence>
<reference evidence="10" key="1">
    <citation type="journal article" date="2019" name="Int. J. Syst. Evol. Microbiol.">
        <title>The Global Catalogue of Microorganisms (GCM) 10K type strain sequencing project: providing services to taxonomists for standard genome sequencing and annotation.</title>
        <authorList>
            <consortium name="The Broad Institute Genomics Platform"/>
            <consortium name="The Broad Institute Genome Sequencing Center for Infectious Disease"/>
            <person name="Wu L."/>
            <person name="Ma J."/>
        </authorList>
    </citation>
    <scope>NUCLEOTIDE SEQUENCE [LARGE SCALE GENOMIC DNA]</scope>
    <source>
        <strain evidence="10">NBRC 110044</strain>
    </source>
</reference>
<evidence type="ECO:0000313" key="9">
    <source>
        <dbReference type="EMBL" id="GLR12692.1"/>
    </source>
</evidence>
<dbReference type="SUPFAM" id="SSF58104">
    <property type="entry name" value="Methyl-accepting chemotaxis protein (MCP) signaling domain"/>
    <property type="match status" value="1"/>
</dbReference>
<dbReference type="PANTHER" id="PTHR32089:SF119">
    <property type="entry name" value="METHYL-ACCEPTING CHEMOTAXIS PROTEIN CTPL"/>
    <property type="match status" value="1"/>
</dbReference>
<feature type="domain" description="Methyl-accepting transducer" evidence="8">
    <location>
        <begin position="394"/>
        <end position="630"/>
    </location>
</feature>
<organism evidence="9 10">
    <name type="scientific">Chitinimonas prasina</name>
    <dbReference type="NCBI Taxonomy" id="1434937"/>
    <lineage>
        <taxon>Bacteria</taxon>
        <taxon>Pseudomonadati</taxon>
        <taxon>Pseudomonadota</taxon>
        <taxon>Betaproteobacteria</taxon>
        <taxon>Neisseriales</taxon>
        <taxon>Chitinibacteraceae</taxon>
        <taxon>Chitinimonas</taxon>
    </lineage>
</organism>
<name>A0ABQ5YCL5_9NEIS</name>
<comment type="subcellular location">
    <subcellularLocation>
        <location evidence="1">Membrane</location>
        <topology evidence="1">Multi-pass membrane protein</topology>
    </subcellularLocation>
</comment>
<evidence type="ECO:0000256" key="6">
    <source>
        <dbReference type="PROSITE-ProRule" id="PRU00284"/>
    </source>
</evidence>
<keyword evidence="4 7" id="KW-0472">Membrane</keyword>
<dbReference type="RefSeq" id="WP_284195831.1">
    <property type="nucleotide sequence ID" value="NZ_BSOG01000002.1"/>
</dbReference>
<evidence type="ECO:0000256" key="7">
    <source>
        <dbReference type="SAM" id="Phobius"/>
    </source>
</evidence>
<accession>A0ABQ5YCL5</accession>
<evidence type="ECO:0000256" key="2">
    <source>
        <dbReference type="ARBA" id="ARBA00022692"/>
    </source>
</evidence>
<evidence type="ECO:0000313" key="10">
    <source>
        <dbReference type="Proteomes" id="UP001156706"/>
    </source>
</evidence>
<dbReference type="PROSITE" id="PS50111">
    <property type="entry name" value="CHEMOTAXIS_TRANSDUC_2"/>
    <property type="match status" value="1"/>
</dbReference>
<keyword evidence="3 7" id="KW-1133">Transmembrane helix</keyword>
<dbReference type="EMBL" id="BSOG01000002">
    <property type="protein sequence ID" value="GLR12692.1"/>
    <property type="molecule type" value="Genomic_DNA"/>
</dbReference>
<evidence type="ECO:0000256" key="5">
    <source>
        <dbReference type="ARBA" id="ARBA00023224"/>
    </source>
</evidence>
<dbReference type="Gene3D" id="1.10.287.950">
    <property type="entry name" value="Methyl-accepting chemotaxis protein"/>
    <property type="match status" value="1"/>
</dbReference>
<keyword evidence="2 7" id="KW-0812">Transmembrane</keyword>
<protein>
    <submittedName>
        <fullName evidence="9">Chemotaxis protein</fullName>
    </submittedName>
</protein>
<dbReference type="Pfam" id="PF00015">
    <property type="entry name" value="MCPsignal"/>
    <property type="match status" value="1"/>
</dbReference>
<proteinExistence type="predicted"/>
<feature type="transmembrane region" description="Helical" evidence="7">
    <location>
        <begin position="18"/>
        <end position="37"/>
    </location>
</feature>
<evidence type="ECO:0000256" key="4">
    <source>
        <dbReference type="ARBA" id="ARBA00023136"/>
    </source>
</evidence>
<comment type="caution">
    <text evidence="9">The sequence shown here is derived from an EMBL/GenBank/DDBJ whole genome shotgun (WGS) entry which is preliminary data.</text>
</comment>
<gene>
    <name evidence="9" type="ORF">GCM10007907_14820</name>
</gene>
<dbReference type="SMART" id="SM00283">
    <property type="entry name" value="MA"/>
    <property type="match status" value="1"/>
</dbReference>
<feature type="transmembrane region" description="Helical" evidence="7">
    <location>
        <begin position="313"/>
        <end position="333"/>
    </location>
</feature>
<evidence type="ECO:0000256" key="3">
    <source>
        <dbReference type="ARBA" id="ARBA00022989"/>
    </source>
</evidence>
<dbReference type="InterPro" id="IPR004089">
    <property type="entry name" value="MCPsignal_dom"/>
</dbReference>
<evidence type="ECO:0000256" key="1">
    <source>
        <dbReference type="ARBA" id="ARBA00004141"/>
    </source>
</evidence>
<keyword evidence="10" id="KW-1185">Reference proteome</keyword>